<evidence type="ECO:0000313" key="2">
    <source>
        <dbReference type="Proteomes" id="UP000279259"/>
    </source>
</evidence>
<dbReference type="Proteomes" id="UP000279259">
    <property type="component" value="Unassembled WGS sequence"/>
</dbReference>
<protein>
    <submittedName>
        <fullName evidence="1">Uncharacterized protein</fullName>
    </submittedName>
</protein>
<dbReference type="AlphaFoldDB" id="A0A427YN47"/>
<dbReference type="EMBL" id="RSCD01000006">
    <property type="protein sequence ID" value="RSH92479.1"/>
    <property type="molecule type" value="Genomic_DNA"/>
</dbReference>
<name>A0A427YN47_9TREE</name>
<keyword evidence="2" id="KW-1185">Reference proteome</keyword>
<proteinExistence type="predicted"/>
<evidence type="ECO:0000313" key="1">
    <source>
        <dbReference type="EMBL" id="RSH92479.1"/>
    </source>
</evidence>
<accession>A0A427YN47</accession>
<comment type="caution">
    <text evidence="1">The sequence shown here is derived from an EMBL/GenBank/DDBJ whole genome shotgun (WGS) entry which is preliminary data.</text>
</comment>
<gene>
    <name evidence="1" type="ORF">EHS25_008895</name>
</gene>
<sequence>MSSGDPSHVAGSSSSSSTSIPWTKLLPFERVQETSQRLSSAIATLPSELLESAQTAFLQVANEVANWKFDKVWDLAPSTNTGHFERAISTLETILVDAIRTMSEPEVTGGADSATDTAINATCSALEAFTSQLHALDKHEQAVDDLNSYGKIEFSARMTNVFIYYRFPRESGWKSLAKQANSLYKTFNSKSQTQATLREPESRWTEAVSALSTRVDEYGFGAAPENGYGAKAAATRSLGKLREYGEAVQSDLKQHDLIRQAIHDAFFPGLGGRSAGSVRDAQ</sequence>
<dbReference type="OrthoDB" id="10370304at2759"/>
<organism evidence="1 2">
    <name type="scientific">Saitozyma podzolica</name>
    <dbReference type="NCBI Taxonomy" id="1890683"/>
    <lineage>
        <taxon>Eukaryota</taxon>
        <taxon>Fungi</taxon>
        <taxon>Dikarya</taxon>
        <taxon>Basidiomycota</taxon>
        <taxon>Agaricomycotina</taxon>
        <taxon>Tremellomycetes</taxon>
        <taxon>Tremellales</taxon>
        <taxon>Trimorphomycetaceae</taxon>
        <taxon>Saitozyma</taxon>
    </lineage>
</organism>
<reference evidence="1 2" key="1">
    <citation type="submission" date="2018-11" db="EMBL/GenBank/DDBJ databases">
        <title>Genome sequence of Saitozyma podzolica DSM 27192.</title>
        <authorList>
            <person name="Aliyu H."/>
            <person name="Gorte O."/>
            <person name="Ochsenreither K."/>
        </authorList>
    </citation>
    <scope>NUCLEOTIDE SEQUENCE [LARGE SCALE GENOMIC DNA]</scope>
    <source>
        <strain evidence="1 2">DSM 27192</strain>
    </source>
</reference>